<dbReference type="GO" id="GO:0000177">
    <property type="term" value="C:cytoplasmic exosome (RNase complex)"/>
    <property type="evidence" value="ECO:0007669"/>
    <property type="project" value="TreeGrafter"/>
</dbReference>
<dbReference type="GO" id="GO:0006364">
    <property type="term" value="P:rRNA processing"/>
    <property type="evidence" value="ECO:0007669"/>
    <property type="project" value="UniProtKB-KW"/>
</dbReference>
<dbReference type="InterPro" id="IPR050080">
    <property type="entry name" value="RNase_PH"/>
</dbReference>
<dbReference type="GO" id="GO:0034475">
    <property type="term" value="P:U4 snRNA 3'-end processing"/>
    <property type="evidence" value="ECO:0007669"/>
    <property type="project" value="TreeGrafter"/>
</dbReference>
<organism evidence="5 6">
    <name type="scientific">Panagrellus redivivus</name>
    <name type="common">Microworm</name>
    <dbReference type="NCBI Taxonomy" id="6233"/>
    <lineage>
        <taxon>Eukaryota</taxon>
        <taxon>Metazoa</taxon>
        <taxon>Ecdysozoa</taxon>
        <taxon>Nematoda</taxon>
        <taxon>Chromadorea</taxon>
        <taxon>Rhabditida</taxon>
        <taxon>Tylenchina</taxon>
        <taxon>Panagrolaimomorpha</taxon>
        <taxon>Panagrolaimoidea</taxon>
        <taxon>Panagrolaimidae</taxon>
        <taxon>Panagrellus</taxon>
    </lineage>
</organism>
<reference evidence="6" key="2">
    <citation type="submission" date="2020-10" db="UniProtKB">
        <authorList>
            <consortium name="WormBaseParasite"/>
        </authorList>
    </citation>
    <scope>IDENTIFICATION</scope>
</reference>
<name>A0A7E4VUE6_PANRE</name>
<comment type="subcellular location">
    <subcellularLocation>
        <location evidence="1">Nucleus</location>
    </subcellularLocation>
</comment>
<dbReference type="InterPro" id="IPR036345">
    <property type="entry name" value="ExoRNase_PH_dom2_sf"/>
</dbReference>
<keyword evidence="5" id="KW-1185">Reference proteome</keyword>
<dbReference type="GO" id="GO:0016075">
    <property type="term" value="P:rRNA catabolic process"/>
    <property type="evidence" value="ECO:0007669"/>
    <property type="project" value="TreeGrafter"/>
</dbReference>
<evidence type="ECO:0000256" key="1">
    <source>
        <dbReference type="ARBA" id="ARBA00004123"/>
    </source>
</evidence>
<evidence type="ECO:0000256" key="3">
    <source>
        <dbReference type="ARBA" id="ARBA00022835"/>
    </source>
</evidence>
<proteinExistence type="predicted"/>
<evidence type="ECO:0000313" key="5">
    <source>
        <dbReference type="Proteomes" id="UP000492821"/>
    </source>
</evidence>
<dbReference type="PANTHER" id="PTHR11953">
    <property type="entry name" value="EXOSOME COMPLEX COMPONENT"/>
    <property type="match status" value="1"/>
</dbReference>
<dbReference type="InterPro" id="IPR020568">
    <property type="entry name" value="Ribosomal_Su5_D2-typ_SF"/>
</dbReference>
<keyword evidence="3" id="KW-0271">Exosome</keyword>
<dbReference type="WBParaSite" id="Pan_g3577.t1">
    <property type="protein sequence ID" value="Pan_g3577.t1"/>
    <property type="gene ID" value="Pan_g3577"/>
</dbReference>
<evidence type="ECO:0000313" key="6">
    <source>
        <dbReference type="WBParaSite" id="Pan_g3577.t1"/>
    </source>
</evidence>
<keyword evidence="2" id="KW-0698">rRNA processing</keyword>
<accession>A0A7E4VUE6</accession>
<dbReference type="AlphaFoldDB" id="A0A7E4VUE6"/>
<reference evidence="5" key="1">
    <citation type="journal article" date="2013" name="Genetics">
        <title>The draft genome and transcriptome of Panagrellus redivivus are shaped by the harsh demands of a free-living lifestyle.</title>
        <authorList>
            <person name="Srinivasan J."/>
            <person name="Dillman A.R."/>
            <person name="Macchietto M.G."/>
            <person name="Heikkinen L."/>
            <person name="Lakso M."/>
            <person name="Fracchia K.M."/>
            <person name="Antoshechkin I."/>
            <person name="Mortazavi A."/>
            <person name="Wong G."/>
            <person name="Sternberg P.W."/>
        </authorList>
    </citation>
    <scope>NUCLEOTIDE SEQUENCE [LARGE SCALE GENOMIC DNA]</scope>
    <source>
        <strain evidence="5">MT8872</strain>
    </source>
</reference>
<dbReference type="GO" id="GO:0000176">
    <property type="term" value="C:nuclear exosome (RNase complex)"/>
    <property type="evidence" value="ECO:0007669"/>
    <property type="project" value="TreeGrafter"/>
</dbReference>
<dbReference type="GO" id="GO:0005730">
    <property type="term" value="C:nucleolus"/>
    <property type="evidence" value="ECO:0007669"/>
    <property type="project" value="TreeGrafter"/>
</dbReference>
<dbReference type="Gene3D" id="3.30.230.70">
    <property type="entry name" value="GHMP Kinase, N-terminal domain"/>
    <property type="match status" value="1"/>
</dbReference>
<dbReference type="GO" id="GO:0071028">
    <property type="term" value="P:nuclear mRNA surveillance"/>
    <property type="evidence" value="ECO:0007669"/>
    <property type="project" value="TreeGrafter"/>
</dbReference>
<dbReference type="GO" id="GO:0003723">
    <property type="term" value="F:RNA binding"/>
    <property type="evidence" value="ECO:0007669"/>
    <property type="project" value="TreeGrafter"/>
</dbReference>
<dbReference type="Proteomes" id="UP000492821">
    <property type="component" value="Unassembled WGS sequence"/>
</dbReference>
<dbReference type="GO" id="GO:0071051">
    <property type="term" value="P:poly(A)-dependent snoRNA 3'-end processing"/>
    <property type="evidence" value="ECO:0007669"/>
    <property type="project" value="TreeGrafter"/>
</dbReference>
<evidence type="ECO:0000256" key="4">
    <source>
        <dbReference type="ARBA" id="ARBA00023242"/>
    </source>
</evidence>
<evidence type="ECO:0000256" key="2">
    <source>
        <dbReference type="ARBA" id="ARBA00022552"/>
    </source>
</evidence>
<dbReference type="PANTHER" id="PTHR11953:SF1">
    <property type="entry name" value="EXOSOME COMPLEX COMPONENT RRP46"/>
    <property type="match status" value="1"/>
</dbReference>
<dbReference type="SUPFAM" id="SSF55666">
    <property type="entry name" value="Ribonuclease PH domain 2-like"/>
    <property type="match status" value="1"/>
</dbReference>
<keyword evidence="4" id="KW-0539">Nucleus</keyword>
<dbReference type="SUPFAM" id="SSF54211">
    <property type="entry name" value="Ribosomal protein S5 domain 2-like"/>
    <property type="match status" value="1"/>
</dbReference>
<dbReference type="InterPro" id="IPR027408">
    <property type="entry name" value="PNPase/RNase_PH_dom_sf"/>
</dbReference>
<protein>
    <submittedName>
        <fullName evidence="6">RNase_PH domain-containing protein</fullName>
    </submittedName>
</protein>
<sequence>MEVDTTPSTTFSAAYDFNDADVSIVYRQNQSEVLASLSGPTEVPASKRLNGLVAVTIHYYLENGDPINCEDVTPFITNMIDRLKFPRAGIAINLYQMRAQGSRLSTAINAATLALLDSAAPLNMLAAAVDVVIDASGELYVNPSKANESQAVAGAVVIFGASPKGVEPVGFKSWGTIGPEFYEAAVNASESTAKETLAFFRKSMQQRLESTNTK</sequence>